<evidence type="ECO:0000256" key="2">
    <source>
        <dbReference type="ARBA" id="ARBA00009289"/>
    </source>
</evidence>
<keyword evidence="4 10" id="KW-0256">Endoplasmic reticulum</keyword>
<keyword evidence="5" id="KW-0735">Signal-anchor</keyword>
<accession>A0A9N9SA61</accession>
<dbReference type="PANTHER" id="PTHR12804:SF0">
    <property type="entry name" value="SIGNAL PEPTIDASE COMPLEX SUBUNIT 3"/>
    <property type="match status" value="1"/>
</dbReference>
<gene>
    <name evidence="12" type="ORF">CHIRRI_LOCUS14434</name>
</gene>
<evidence type="ECO:0000256" key="1">
    <source>
        <dbReference type="ARBA" id="ARBA00004648"/>
    </source>
</evidence>
<dbReference type="GO" id="GO:0045047">
    <property type="term" value="P:protein targeting to ER"/>
    <property type="evidence" value="ECO:0007669"/>
    <property type="project" value="TreeGrafter"/>
</dbReference>
<evidence type="ECO:0000313" key="12">
    <source>
        <dbReference type="EMBL" id="CAG9811627.1"/>
    </source>
</evidence>
<reference evidence="12" key="2">
    <citation type="submission" date="2022-10" db="EMBL/GenBank/DDBJ databases">
        <authorList>
            <consortium name="ENA_rothamsted_submissions"/>
            <consortium name="culmorum"/>
            <person name="King R."/>
        </authorList>
    </citation>
    <scope>NUCLEOTIDE SEQUENCE</scope>
</reference>
<keyword evidence="13" id="KW-1185">Reference proteome</keyword>
<sequence>MHTVLTRGNAILAYTLSVLACLTFCCFISTVFLDYRTNVKINAVKTLVKNVPNYGNNKELNDLGFITFDLQTDLSGLFNWNVKQLFLYLTAEYKTQNNELNQVVLWDKIILRGENAVLDFKNMNTKYYFWDDGNGLRAHKNVTLTLSWNIIPNAGLLPTLFGIGEHSFKFPEQYTMQPV</sequence>
<keyword evidence="3 11" id="KW-0812">Transmembrane</keyword>
<keyword evidence="7 10" id="KW-0472">Membrane</keyword>
<dbReference type="OrthoDB" id="10261524at2759"/>
<organism evidence="12 13">
    <name type="scientific">Chironomus riparius</name>
    <dbReference type="NCBI Taxonomy" id="315576"/>
    <lineage>
        <taxon>Eukaryota</taxon>
        <taxon>Metazoa</taxon>
        <taxon>Ecdysozoa</taxon>
        <taxon>Arthropoda</taxon>
        <taxon>Hexapoda</taxon>
        <taxon>Insecta</taxon>
        <taxon>Pterygota</taxon>
        <taxon>Neoptera</taxon>
        <taxon>Endopterygota</taxon>
        <taxon>Diptera</taxon>
        <taxon>Nematocera</taxon>
        <taxon>Chironomoidea</taxon>
        <taxon>Chironomidae</taxon>
        <taxon>Chironominae</taxon>
        <taxon>Chironomus</taxon>
    </lineage>
</organism>
<evidence type="ECO:0000256" key="7">
    <source>
        <dbReference type="ARBA" id="ARBA00023136"/>
    </source>
</evidence>
<evidence type="ECO:0000256" key="8">
    <source>
        <dbReference type="ARBA" id="ARBA00029556"/>
    </source>
</evidence>
<dbReference type="PANTHER" id="PTHR12804">
    <property type="entry name" value="MICROSOMAL SIGNAL PEPTIDASE 23 KD SUBUNIT SPC22/23"/>
    <property type="match status" value="1"/>
</dbReference>
<reference evidence="12" key="1">
    <citation type="submission" date="2022-01" db="EMBL/GenBank/DDBJ databases">
        <authorList>
            <person name="King R."/>
        </authorList>
    </citation>
    <scope>NUCLEOTIDE SEQUENCE</scope>
</reference>
<keyword evidence="6 11" id="KW-1133">Transmembrane helix</keyword>
<feature type="transmembrane region" description="Helical" evidence="11">
    <location>
        <begin position="12"/>
        <end position="33"/>
    </location>
</feature>
<evidence type="ECO:0000256" key="3">
    <source>
        <dbReference type="ARBA" id="ARBA00022692"/>
    </source>
</evidence>
<dbReference type="Proteomes" id="UP001153620">
    <property type="component" value="Chromosome 4"/>
</dbReference>
<dbReference type="AlphaFoldDB" id="A0A9N9SA61"/>
<dbReference type="InterPro" id="IPR007653">
    <property type="entry name" value="SPC3"/>
</dbReference>
<comment type="function">
    <text evidence="9">Essential component of the signal peptidase complex (SPC) which catalyzes the cleavage of N-terminal signal sequences from nascent proteins as they are translocated into the lumen of the endoplasmic reticulum. Essential for the SPC catalytic activity, possibly by stabilizing and positioning the active center of the complex close to the lumenal surface.</text>
</comment>
<evidence type="ECO:0000256" key="6">
    <source>
        <dbReference type="ARBA" id="ARBA00022989"/>
    </source>
</evidence>
<evidence type="ECO:0000256" key="4">
    <source>
        <dbReference type="ARBA" id="ARBA00022824"/>
    </source>
</evidence>
<evidence type="ECO:0000256" key="9">
    <source>
        <dbReference type="ARBA" id="ARBA00046080"/>
    </source>
</evidence>
<protein>
    <recommendedName>
        <fullName evidence="8 10">Signal peptidase complex subunit 3</fullName>
    </recommendedName>
</protein>
<comment type="similarity">
    <text evidence="2 10">Belongs to the SPCS3 family.</text>
</comment>
<proteinExistence type="inferred from homology"/>
<dbReference type="GO" id="GO:0005787">
    <property type="term" value="C:signal peptidase complex"/>
    <property type="evidence" value="ECO:0007669"/>
    <property type="project" value="UniProtKB-UniRule"/>
</dbReference>
<dbReference type="PIRSF" id="PIRSF016089">
    <property type="entry name" value="SPC22"/>
    <property type="match status" value="1"/>
</dbReference>
<dbReference type="GO" id="GO:0006465">
    <property type="term" value="P:signal peptide processing"/>
    <property type="evidence" value="ECO:0007669"/>
    <property type="project" value="UniProtKB-UniRule"/>
</dbReference>
<evidence type="ECO:0000256" key="5">
    <source>
        <dbReference type="ARBA" id="ARBA00022968"/>
    </source>
</evidence>
<evidence type="ECO:0000256" key="11">
    <source>
        <dbReference type="SAM" id="Phobius"/>
    </source>
</evidence>
<evidence type="ECO:0000256" key="10">
    <source>
        <dbReference type="PIRNR" id="PIRNR016089"/>
    </source>
</evidence>
<dbReference type="EMBL" id="OU895880">
    <property type="protein sequence ID" value="CAG9811627.1"/>
    <property type="molecule type" value="Genomic_DNA"/>
</dbReference>
<name>A0A9N9SA61_9DIPT</name>
<comment type="subcellular location">
    <subcellularLocation>
        <location evidence="1">Endoplasmic reticulum membrane</location>
        <topology evidence="1">Single-pass type II membrane protein</topology>
    </subcellularLocation>
</comment>
<dbReference type="PROSITE" id="PS51257">
    <property type="entry name" value="PROKAR_LIPOPROTEIN"/>
    <property type="match status" value="1"/>
</dbReference>
<dbReference type="Pfam" id="PF04573">
    <property type="entry name" value="SPC22"/>
    <property type="match status" value="1"/>
</dbReference>
<evidence type="ECO:0000313" key="13">
    <source>
        <dbReference type="Proteomes" id="UP001153620"/>
    </source>
</evidence>